<proteinExistence type="predicted"/>
<reference evidence="1 2" key="1">
    <citation type="submission" date="2019-02" db="EMBL/GenBank/DDBJ databases">
        <title>Genome sequencing of the rare red list fungi Hericium alpestre (H. flagellum).</title>
        <authorList>
            <person name="Buettner E."/>
            <person name="Kellner H."/>
        </authorList>
    </citation>
    <scope>NUCLEOTIDE SEQUENCE [LARGE SCALE GENOMIC DNA]</scope>
    <source>
        <strain evidence="1 2">DSM 108284</strain>
    </source>
</reference>
<protein>
    <submittedName>
        <fullName evidence="1">Uncharacterized protein</fullName>
    </submittedName>
</protein>
<name>A0A4Y9ZXY6_9AGAM</name>
<keyword evidence="2" id="KW-1185">Reference proteome</keyword>
<sequence length="205" mass="22867">MQDTHLIYATESLIKSAPNAHKLKKLTTTMQAIINILQKGDRRERSSSGDDYFAKDDLVKVSELSCDYARLMFWIDEMNPKQKFWNFRSIRSKVKSMEERADAVALIYSNSQLSLGVCTADGTPARPYSQTKTGVLFPNALPNVSENILQANLFQTNKSLMLLNGDLCAVDQWVLIHQQDGASITPGIVKIIEIITRLDTPSSGA</sequence>
<dbReference type="EMBL" id="SFCI01000595">
    <property type="protein sequence ID" value="TFY78893.1"/>
    <property type="molecule type" value="Genomic_DNA"/>
</dbReference>
<comment type="caution">
    <text evidence="1">The sequence shown here is derived from an EMBL/GenBank/DDBJ whole genome shotgun (WGS) entry which is preliminary data.</text>
</comment>
<evidence type="ECO:0000313" key="1">
    <source>
        <dbReference type="EMBL" id="TFY78893.1"/>
    </source>
</evidence>
<dbReference type="AlphaFoldDB" id="A0A4Y9ZXY6"/>
<evidence type="ECO:0000313" key="2">
    <source>
        <dbReference type="Proteomes" id="UP000298061"/>
    </source>
</evidence>
<organism evidence="1 2">
    <name type="scientific">Hericium alpestre</name>
    <dbReference type="NCBI Taxonomy" id="135208"/>
    <lineage>
        <taxon>Eukaryota</taxon>
        <taxon>Fungi</taxon>
        <taxon>Dikarya</taxon>
        <taxon>Basidiomycota</taxon>
        <taxon>Agaricomycotina</taxon>
        <taxon>Agaricomycetes</taxon>
        <taxon>Russulales</taxon>
        <taxon>Hericiaceae</taxon>
        <taxon>Hericium</taxon>
    </lineage>
</organism>
<accession>A0A4Y9ZXY6</accession>
<dbReference type="Proteomes" id="UP000298061">
    <property type="component" value="Unassembled WGS sequence"/>
</dbReference>
<gene>
    <name evidence="1" type="ORF">EWM64_g5119</name>
</gene>